<keyword evidence="1" id="KW-1133">Transmembrane helix</keyword>
<dbReference type="EMBL" id="CP036299">
    <property type="protein sequence ID" value="QDV30492.1"/>
    <property type="molecule type" value="Genomic_DNA"/>
</dbReference>
<sequence>MTTDISTLDHLAMDFDPLPPPDAFEPQCWSCLQSTVHRGMELNGVGQLPWCHDCWDRIPPAQRITLMQSYLKFLQDCGSEVAQRKEDMHHAVIHLVRMAIAKLMATPDEGSGMFNFHTRNCSLPFPLRTLLCRHGQLVLQAALFVVALAATLSAGLVDGNRHAGHRPTREHLGQSLRGAFEVPGGVGDGGVHGMYQ</sequence>
<keyword evidence="1" id="KW-0472">Membrane</keyword>
<evidence type="ECO:0000313" key="2">
    <source>
        <dbReference type="EMBL" id="QDV30492.1"/>
    </source>
</evidence>
<keyword evidence="3" id="KW-1185">Reference proteome</keyword>
<reference evidence="2 3" key="1">
    <citation type="submission" date="2019-02" db="EMBL/GenBank/DDBJ databases">
        <title>Deep-cultivation of Planctomycetes and their phenomic and genomic characterization uncovers novel biology.</title>
        <authorList>
            <person name="Wiegand S."/>
            <person name="Jogler M."/>
            <person name="Boedeker C."/>
            <person name="Pinto D."/>
            <person name="Vollmers J."/>
            <person name="Rivas-Marin E."/>
            <person name="Kohn T."/>
            <person name="Peeters S.H."/>
            <person name="Heuer A."/>
            <person name="Rast P."/>
            <person name="Oberbeckmann S."/>
            <person name="Bunk B."/>
            <person name="Jeske O."/>
            <person name="Meyerdierks A."/>
            <person name="Storesund J.E."/>
            <person name="Kallscheuer N."/>
            <person name="Luecker S."/>
            <person name="Lage O.M."/>
            <person name="Pohl T."/>
            <person name="Merkel B.J."/>
            <person name="Hornburger P."/>
            <person name="Mueller R.-W."/>
            <person name="Bruemmer F."/>
            <person name="Labrenz M."/>
            <person name="Spormann A.M."/>
            <person name="Op den Camp H."/>
            <person name="Overmann J."/>
            <person name="Amann R."/>
            <person name="Jetten M.S.M."/>
            <person name="Mascher T."/>
            <person name="Medema M.H."/>
            <person name="Devos D.P."/>
            <person name="Kaster A.-K."/>
            <person name="Ovreas L."/>
            <person name="Rohde M."/>
            <person name="Galperin M.Y."/>
            <person name="Jogler C."/>
        </authorList>
    </citation>
    <scope>NUCLEOTIDE SEQUENCE [LARGE SCALE GENOMIC DNA]</scope>
    <source>
        <strain evidence="2 3">Spb1</strain>
    </source>
</reference>
<dbReference type="RefSeq" id="WP_145299945.1">
    <property type="nucleotide sequence ID" value="NZ_CP036299.1"/>
</dbReference>
<feature type="transmembrane region" description="Helical" evidence="1">
    <location>
        <begin position="137"/>
        <end position="157"/>
    </location>
</feature>
<evidence type="ECO:0000313" key="3">
    <source>
        <dbReference type="Proteomes" id="UP000315349"/>
    </source>
</evidence>
<name>A0A518GPE4_9PLAN</name>
<organism evidence="2 3">
    <name type="scientific">Planctopirus ephydatiae</name>
    <dbReference type="NCBI Taxonomy" id="2528019"/>
    <lineage>
        <taxon>Bacteria</taxon>
        <taxon>Pseudomonadati</taxon>
        <taxon>Planctomycetota</taxon>
        <taxon>Planctomycetia</taxon>
        <taxon>Planctomycetales</taxon>
        <taxon>Planctomycetaceae</taxon>
        <taxon>Planctopirus</taxon>
    </lineage>
</organism>
<protein>
    <submittedName>
        <fullName evidence="2">Uncharacterized protein</fullName>
    </submittedName>
</protein>
<evidence type="ECO:0000256" key="1">
    <source>
        <dbReference type="SAM" id="Phobius"/>
    </source>
</evidence>
<keyword evidence="1" id="KW-0812">Transmembrane</keyword>
<dbReference type="KEGG" id="peh:Spb1_24260"/>
<dbReference type="Proteomes" id="UP000315349">
    <property type="component" value="Chromosome"/>
</dbReference>
<proteinExistence type="predicted"/>
<accession>A0A518GPE4</accession>
<dbReference type="AlphaFoldDB" id="A0A518GPE4"/>
<gene>
    <name evidence="2" type="ORF">Spb1_24260</name>
</gene>